<organism evidence="2 3">
    <name type="scientific">Asparagus officinalis</name>
    <name type="common">Garden asparagus</name>
    <dbReference type="NCBI Taxonomy" id="4686"/>
    <lineage>
        <taxon>Eukaryota</taxon>
        <taxon>Viridiplantae</taxon>
        <taxon>Streptophyta</taxon>
        <taxon>Embryophyta</taxon>
        <taxon>Tracheophyta</taxon>
        <taxon>Spermatophyta</taxon>
        <taxon>Magnoliopsida</taxon>
        <taxon>Liliopsida</taxon>
        <taxon>Asparagales</taxon>
        <taxon>Asparagaceae</taxon>
        <taxon>Asparagoideae</taxon>
        <taxon>Asparagus</taxon>
    </lineage>
</organism>
<dbReference type="AlphaFoldDB" id="A0A5P1F3F2"/>
<gene>
    <name evidence="2" type="ORF">A4U43_C04F22110</name>
</gene>
<proteinExistence type="predicted"/>
<keyword evidence="3" id="KW-1185">Reference proteome</keyword>
<dbReference type="Gramene" id="ONK72692">
    <property type="protein sequence ID" value="ONK72692"/>
    <property type="gene ID" value="A4U43_C04F22110"/>
</dbReference>
<protein>
    <submittedName>
        <fullName evidence="2">Uncharacterized protein</fullName>
    </submittedName>
</protein>
<evidence type="ECO:0000313" key="2">
    <source>
        <dbReference type="EMBL" id="ONK72692.1"/>
    </source>
</evidence>
<dbReference type="EMBL" id="CM007384">
    <property type="protein sequence ID" value="ONK72692.1"/>
    <property type="molecule type" value="Genomic_DNA"/>
</dbReference>
<feature type="compositionally biased region" description="Polar residues" evidence="1">
    <location>
        <begin position="33"/>
        <end position="43"/>
    </location>
</feature>
<sequence>MMGRRRVSSDVTLVTSERILHKTEDARDAGASPVSQRDAASQSAVDILPPQVVGEDVAAVPAHQANIIIIDDRYPAREEGLENTIEITMAEAEEAKALIEGEMSPNTSVESTDQ</sequence>
<dbReference type="Proteomes" id="UP000243459">
    <property type="component" value="Chromosome 4"/>
</dbReference>
<accession>A0A5P1F3F2</accession>
<reference evidence="3" key="1">
    <citation type="journal article" date="2017" name="Nat. Commun.">
        <title>The asparagus genome sheds light on the origin and evolution of a young Y chromosome.</title>
        <authorList>
            <person name="Harkess A."/>
            <person name="Zhou J."/>
            <person name="Xu C."/>
            <person name="Bowers J.E."/>
            <person name="Van der Hulst R."/>
            <person name="Ayyampalayam S."/>
            <person name="Mercati F."/>
            <person name="Riccardi P."/>
            <person name="McKain M.R."/>
            <person name="Kakrana A."/>
            <person name="Tang H."/>
            <person name="Ray J."/>
            <person name="Groenendijk J."/>
            <person name="Arikit S."/>
            <person name="Mathioni S.M."/>
            <person name="Nakano M."/>
            <person name="Shan H."/>
            <person name="Telgmann-Rauber A."/>
            <person name="Kanno A."/>
            <person name="Yue Z."/>
            <person name="Chen H."/>
            <person name="Li W."/>
            <person name="Chen Y."/>
            <person name="Xu X."/>
            <person name="Zhang Y."/>
            <person name="Luo S."/>
            <person name="Chen H."/>
            <person name="Gao J."/>
            <person name="Mao Z."/>
            <person name="Pires J.C."/>
            <person name="Luo M."/>
            <person name="Kudrna D."/>
            <person name="Wing R.A."/>
            <person name="Meyers B.C."/>
            <person name="Yi K."/>
            <person name="Kong H."/>
            <person name="Lavrijsen P."/>
            <person name="Sunseri F."/>
            <person name="Falavigna A."/>
            <person name="Ye Y."/>
            <person name="Leebens-Mack J.H."/>
            <person name="Chen G."/>
        </authorList>
    </citation>
    <scope>NUCLEOTIDE SEQUENCE [LARGE SCALE GENOMIC DNA]</scope>
    <source>
        <strain evidence="3">cv. DH0086</strain>
    </source>
</reference>
<feature type="region of interest" description="Disordered" evidence="1">
    <location>
        <begin position="1"/>
        <end position="43"/>
    </location>
</feature>
<evidence type="ECO:0000256" key="1">
    <source>
        <dbReference type="SAM" id="MobiDB-lite"/>
    </source>
</evidence>
<feature type="compositionally biased region" description="Basic and acidic residues" evidence="1">
    <location>
        <begin position="18"/>
        <end position="28"/>
    </location>
</feature>
<evidence type="ECO:0000313" key="3">
    <source>
        <dbReference type="Proteomes" id="UP000243459"/>
    </source>
</evidence>
<name>A0A5P1F3F2_ASPOF</name>